<dbReference type="HOGENOM" id="CLU_3218552_0_0_5"/>
<name>A0A089QEP8_9HYPH</name>
<dbReference type="AlphaFoldDB" id="A0A089QEP8"/>
<dbReference type="EMBL" id="CP003811">
    <property type="protein sequence ID" value="AIQ93074.1"/>
    <property type="molecule type" value="Genomic_DNA"/>
</dbReference>
<evidence type="ECO:0000313" key="1">
    <source>
        <dbReference type="EMBL" id="AIQ93074.1"/>
    </source>
</evidence>
<keyword evidence="2" id="KW-1185">Reference proteome</keyword>
<evidence type="ECO:0000313" key="2">
    <source>
        <dbReference type="Proteomes" id="UP000029492"/>
    </source>
</evidence>
<protein>
    <submittedName>
        <fullName evidence="1">Protein of unassigned function</fullName>
    </submittedName>
</protein>
<reference evidence="1 2" key="1">
    <citation type="journal article" date="2014" name="PLoS ONE">
        <title>Genome Information of Methylobacterium oryzae, a Plant-Probiotic Methylotroph in the Phyllosphere.</title>
        <authorList>
            <person name="Kwak M.J."/>
            <person name="Jeong H."/>
            <person name="Madhaiyan M."/>
            <person name="Lee Y."/>
            <person name="Sa T.M."/>
            <person name="Oh T.K."/>
            <person name="Kim J.F."/>
        </authorList>
    </citation>
    <scope>NUCLEOTIDE SEQUENCE [LARGE SCALE GENOMIC DNA]</scope>
    <source>
        <strain evidence="1 2">CBMB20</strain>
    </source>
</reference>
<sequence>MFRPCRSIHYRTLPRRARSTFAVTVFSDSRADPLVAASVIPVNL</sequence>
<dbReference type="Proteomes" id="UP000029492">
    <property type="component" value="Chromosome"/>
</dbReference>
<proteinExistence type="predicted"/>
<organism evidence="1 2">
    <name type="scientific">Methylobacterium oryzae CBMB20</name>
    <dbReference type="NCBI Taxonomy" id="693986"/>
    <lineage>
        <taxon>Bacteria</taxon>
        <taxon>Pseudomonadati</taxon>
        <taxon>Pseudomonadota</taxon>
        <taxon>Alphaproteobacteria</taxon>
        <taxon>Hyphomicrobiales</taxon>
        <taxon>Methylobacteriaceae</taxon>
        <taxon>Methylobacterium</taxon>
    </lineage>
</organism>
<dbReference type="KEGG" id="mor:MOC_5319"/>
<accession>A0A089QEP8</accession>
<gene>
    <name evidence="1" type="ORF">MOC_5319</name>
</gene>